<proteinExistence type="inferred from homology"/>
<organism evidence="12 13">
    <name type="scientific">Leersia perrieri</name>
    <dbReference type="NCBI Taxonomy" id="77586"/>
    <lineage>
        <taxon>Eukaryota</taxon>
        <taxon>Viridiplantae</taxon>
        <taxon>Streptophyta</taxon>
        <taxon>Embryophyta</taxon>
        <taxon>Tracheophyta</taxon>
        <taxon>Spermatophyta</taxon>
        <taxon>Magnoliopsida</taxon>
        <taxon>Liliopsida</taxon>
        <taxon>Poales</taxon>
        <taxon>Poaceae</taxon>
        <taxon>BOP clade</taxon>
        <taxon>Oryzoideae</taxon>
        <taxon>Oryzeae</taxon>
        <taxon>Oryzinae</taxon>
        <taxon>Leersia</taxon>
    </lineage>
</organism>
<evidence type="ECO:0008006" key="14">
    <source>
        <dbReference type="Google" id="ProtNLM"/>
    </source>
</evidence>
<evidence type="ECO:0000256" key="3">
    <source>
        <dbReference type="ARBA" id="ARBA00010617"/>
    </source>
</evidence>
<evidence type="ECO:0000256" key="9">
    <source>
        <dbReference type="ARBA" id="ARBA00023004"/>
    </source>
</evidence>
<keyword evidence="10" id="KW-0503">Monooxygenase</keyword>
<comment type="similarity">
    <text evidence="3">Belongs to the cytochrome P450 family.</text>
</comment>
<evidence type="ECO:0000313" key="13">
    <source>
        <dbReference type="Proteomes" id="UP000032180"/>
    </source>
</evidence>
<accession>A0A0D9VAH4</accession>
<dbReference type="Pfam" id="PF00067">
    <property type="entry name" value="p450"/>
    <property type="match status" value="1"/>
</dbReference>
<keyword evidence="4" id="KW-0349">Heme</keyword>
<dbReference type="InterPro" id="IPR052306">
    <property type="entry name" value="CYP450_71D"/>
</dbReference>
<dbReference type="HOGENOM" id="CLU_001570_29_4_1"/>
<dbReference type="GO" id="GO:0020037">
    <property type="term" value="F:heme binding"/>
    <property type="evidence" value="ECO:0007669"/>
    <property type="project" value="InterPro"/>
</dbReference>
<dbReference type="Gene3D" id="1.10.630.10">
    <property type="entry name" value="Cytochrome P450"/>
    <property type="match status" value="1"/>
</dbReference>
<keyword evidence="13" id="KW-1185">Reference proteome</keyword>
<dbReference type="GO" id="GO:0005506">
    <property type="term" value="F:iron ion binding"/>
    <property type="evidence" value="ECO:0007669"/>
    <property type="project" value="InterPro"/>
</dbReference>
<evidence type="ECO:0000256" key="4">
    <source>
        <dbReference type="ARBA" id="ARBA00022617"/>
    </source>
</evidence>
<comment type="cofactor">
    <cofactor evidence="1">
        <name>heme</name>
        <dbReference type="ChEBI" id="CHEBI:30413"/>
    </cofactor>
</comment>
<dbReference type="InterPro" id="IPR036396">
    <property type="entry name" value="Cyt_P450_sf"/>
</dbReference>
<dbReference type="SUPFAM" id="SSF48264">
    <property type="entry name" value="Cytochrome P450"/>
    <property type="match status" value="1"/>
</dbReference>
<evidence type="ECO:0000256" key="11">
    <source>
        <dbReference type="ARBA" id="ARBA00023136"/>
    </source>
</evidence>
<dbReference type="PANTHER" id="PTHR47953:SF19">
    <property type="entry name" value="OS06G0641600 PROTEIN"/>
    <property type="match status" value="1"/>
</dbReference>
<keyword evidence="8" id="KW-0560">Oxidoreductase</keyword>
<dbReference type="GO" id="GO:0016020">
    <property type="term" value="C:membrane"/>
    <property type="evidence" value="ECO:0007669"/>
    <property type="project" value="UniProtKB-SubCell"/>
</dbReference>
<dbReference type="PANTHER" id="PTHR47953">
    <property type="entry name" value="OS08G0105600 PROTEIN"/>
    <property type="match status" value="1"/>
</dbReference>
<keyword evidence="5" id="KW-0812">Transmembrane</keyword>
<protein>
    <recommendedName>
        <fullName evidence="14">Cytochrome P450</fullName>
    </recommendedName>
</protein>
<sequence length="178" mass="19528">MMNDVTMMAAVGGRCRRREQYLGELRKVTRLAAGFNLVDLFPDSRIVRALAGAGGSLREARATHEKIHGIMDDMIQEHLKAMKRGGGDGDGEEEDLLGILRRLQRDGGLGITLTTEIISATVFDILAGGSDTTTITVMWAMSEIMRHPRVMQRAQLEVRQVTQGKNKVDEANIGGSLH</sequence>
<evidence type="ECO:0000256" key="8">
    <source>
        <dbReference type="ARBA" id="ARBA00023002"/>
    </source>
</evidence>
<dbReference type="InterPro" id="IPR002401">
    <property type="entry name" value="Cyt_P450_E_grp-I"/>
</dbReference>
<dbReference type="AlphaFoldDB" id="A0A0D9VAH4"/>
<keyword evidence="9" id="KW-0408">Iron</keyword>
<keyword evidence="7" id="KW-1133">Transmembrane helix</keyword>
<keyword evidence="6" id="KW-0479">Metal-binding</keyword>
<dbReference type="EnsemblPlants" id="LPERR01G38860.2">
    <property type="protein sequence ID" value="LPERR01G38860.2"/>
    <property type="gene ID" value="LPERR01G38860"/>
</dbReference>
<evidence type="ECO:0000256" key="2">
    <source>
        <dbReference type="ARBA" id="ARBA00004167"/>
    </source>
</evidence>
<evidence type="ECO:0000256" key="7">
    <source>
        <dbReference type="ARBA" id="ARBA00022989"/>
    </source>
</evidence>
<reference evidence="12" key="3">
    <citation type="submission" date="2015-04" db="UniProtKB">
        <authorList>
            <consortium name="EnsemblPlants"/>
        </authorList>
    </citation>
    <scope>IDENTIFICATION</scope>
</reference>
<comment type="subcellular location">
    <subcellularLocation>
        <location evidence="2">Membrane</location>
        <topology evidence="2">Single-pass membrane protein</topology>
    </subcellularLocation>
</comment>
<dbReference type="GO" id="GO:0016705">
    <property type="term" value="F:oxidoreductase activity, acting on paired donors, with incorporation or reduction of molecular oxygen"/>
    <property type="evidence" value="ECO:0007669"/>
    <property type="project" value="InterPro"/>
</dbReference>
<dbReference type="Proteomes" id="UP000032180">
    <property type="component" value="Chromosome 1"/>
</dbReference>
<dbReference type="PRINTS" id="PR00463">
    <property type="entry name" value="EP450I"/>
</dbReference>
<dbReference type="InterPro" id="IPR001128">
    <property type="entry name" value="Cyt_P450"/>
</dbReference>
<evidence type="ECO:0000256" key="10">
    <source>
        <dbReference type="ARBA" id="ARBA00023033"/>
    </source>
</evidence>
<evidence type="ECO:0000256" key="5">
    <source>
        <dbReference type="ARBA" id="ARBA00022692"/>
    </source>
</evidence>
<reference evidence="12 13" key="1">
    <citation type="submission" date="2012-08" db="EMBL/GenBank/DDBJ databases">
        <title>Oryza genome evolution.</title>
        <authorList>
            <person name="Wing R.A."/>
        </authorList>
    </citation>
    <scope>NUCLEOTIDE SEQUENCE</scope>
</reference>
<evidence type="ECO:0000256" key="1">
    <source>
        <dbReference type="ARBA" id="ARBA00001971"/>
    </source>
</evidence>
<evidence type="ECO:0000313" key="12">
    <source>
        <dbReference type="EnsemblPlants" id="LPERR01G38860.2"/>
    </source>
</evidence>
<dbReference type="GO" id="GO:0004497">
    <property type="term" value="F:monooxygenase activity"/>
    <property type="evidence" value="ECO:0007669"/>
    <property type="project" value="UniProtKB-KW"/>
</dbReference>
<keyword evidence="11" id="KW-0472">Membrane</keyword>
<name>A0A0D9VAH4_9ORYZ</name>
<reference evidence="13" key="2">
    <citation type="submission" date="2013-12" db="EMBL/GenBank/DDBJ databases">
        <authorList>
            <person name="Yu Y."/>
            <person name="Lee S."/>
            <person name="de Baynast K."/>
            <person name="Wissotski M."/>
            <person name="Liu L."/>
            <person name="Talag J."/>
            <person name="Goicoechea J."/>
            <person name="Angelova A."/>
            <person name="Jetty R."/>
            <person name="Kudrna D."/>
            <person name="Golser W."/>
            <person name="Rivera L."/>
            <person name="Zhang J."/>
            <person name="Wing R."/>
        </authorList>
    </citation>
    <scope>NUCLEOTIDE SEQUENCE</scope>
</reference>
<dbReference type="Gramene" id="LPERR01G38860.2">
    <property type="protein sequence ID" value="LPERR01G38860.2"/>
    <property type="gene ID" value="LPERR01G38860"/>
</dbReference>
<evidence type="ECO:0000256" key="6">
    <source>
        <dbReference type="ARBA" id="ARBA00022723"/>
    </source>
</evidence>